<dbReference type="InterPro" id="IPR036638">
    <property type="entry name" value="HLH_DNA-bd_sf"/>
</dbReference>
<dbReference type="SUPFAM" id="SSF140500">
    <property type="entry name" value="BAS1536-like"/>
    <property type="match status" value="1"/>
</dbReference>
<dbReference type="Gene3D" id="4.10.280.10">
    <property type="entry name" value="Helix-loop-helix DNA-binding domain"/>
    <property type="match status" value="1"/>
</dbReference>
<evidence type="ECO:0008006" key="3">
    <source>
        <dbReference type="Google" id="ProtNLM"/>
    </source>
</evidence>
<dbReference type="InterPro" id="IPR037208">
    <property type="entry name" value="Spo0E-like_sf"/>
</dbReference>
<organism evidence="1 2">
    <name type="scientific">Anaeromicrobium sediminis</name>
    <dbReference type="NCBI Taxonomy" id="1478221"/>
    <lineage>
        <taxon>Bacteria</taxon>
        <taxon>Bacillati</taxon>
        <taxon>Bacillota</taxon>
        <taxon>Clostridia</taxon>
        <taxon>Peptostreptococcales</taxon>
        <taxon>Thermotaleaceae</taxon>
        <taxon>Anaeromicrobium</taxon>
    </lineage>
</organism>
<keyword evidence="2" id="KW-1185">Reference proteome</keyword>
<gene>
    <name evidence="1" type="ORF">CCE28_18625</name>
</gene>
<dbReference type="GO" id="GO:0046983">
    <property type="term" value="F:protein dimerization activity"/>
    <property type="evidence" value="ECO:0007669"/>
    <property type="project" value="InterPro"/>
</dbReference>
<dbReference type="RefSeq" id="WP_095135241.1">
    <property type="nucleotide sequence ID" value="NZ_NIBG01000025.1"/>
</dbReference>
<name>A0A267MFE0_9FIRM</name>
<comment type="caution">
    <text evidence="1">The sequence shown here is derived from an EMBL/GenBank/DDBJ whole genome shotgun (WGS) entry which is preliminary data.</text>
</comment>
<dbReference type="OrthoDB" id="1937171at2"/>
<dbReference type="InterPro" id="IPR018540">
    <property type="entry name" value="Spo0E-like"/>
</dbReference>
<dbReference type="Proteomes" id="UP000216024">
    <property type="component" value="Unassembled WGS sequence"/>
</dbReference>
<dbReference type="EMBL" id="NIBG01000025">
    <property type="protein sequence ID" value="PAB57520.1"/>
    <property type="molecule type" value="Genomic_DNA"/>
</dbReference>
<evidence type="ECO:0000313" key="2">
    <source>
        <dbReference type="Proteomes" id="UP000216024"/>
    </source>
</evidence>
<dbReference type="Pfam" id="PF09388">
    <property type="entry name" value="SpoOE-like"/>
    <property type="match status" value="1"/>
</dbReference>
<dbReference type="GO" id="GO:0043937">
    <property type="term" value="P:regulation of sporulation"/>
    <property type="evidence" value="ECO:0007669"/>
    <property type="project" value="InterPro"/>
</dbReference>
<accession>A0A267MFE0</accession>
<sequence length="60" mass="7006">MTSLGKISSQIECLKRQLHYLIEQNDNLIAEEIVSLSQLLDTLINLYNNEYRKHVVSMNK</sequence>
<dbReference type="AlphaFoldDB" id="A0A267MFE0"/>
<reference evidence="1 2" key="1">
    <citation type="submission" date="2017-06" db="EMBL/GenBank/DDBJ databases">
        <title>Draft genome sequence of anaerobic fermentative bacterium Anaeromicrobium sediminis DY2726D isolated from West Pacific Ocean sediments.</title>
        <authorList>
            <person name="Zeng X."/>
        </authorList>
    </citation>
    <scope>NUCLEOTIDE SEQUENCE [LARGE SCALE GENOMIC DNA]</scope>
    <source>
        <strain evidence="1 2">DY2726D</strain>
    </source>
</reference>
<protein>
    <recommendedName>
        <fullName evidence="3">Spo0E family sporulation regulatory protein-aspartic acid phosphatase</fullName>
    </recommendedName>
</protein>
<evidence type="ECO:0000313" key="1">
    <source>
        <dbReference type="EMBL" id="PAB57520.1"/>
    </source>
</evidence>
<proteinExistence type="predicted"/>